<evidence type="ECO:0000313" key="4">
    <source>
        <dbReference type="Proteomes" id="UP001165160"/>
    </source>
</evidence>
<proteinExistence type="predicted"/>
<comment type="caution">
    <text evidence="3">The sequence shown here is derived from an EMBL/GenBank/DDBJ whole genome shotgun (WGS) entry which is preliminary data.</text>
</comment>
<reference evidence="4" key="1">
    <citation type="journal article" date="2023" name="Commun. Biol.">
        <title>Genome analysis of Parmales, the sister group of diatoms, reveals the evolutionary specialization of diatoms from phago-mixotrophs to photoautotrophs.</title>
        <authorList>
            <person name="Ban H."/>
            <person name="Sato S."/>
            <person name="Yoshikawa S."/>
            <person name="Yamada K."/>
            <person name="Nakamura Y."/>
            <person name="Ichinomiya M."/>
            <person name="Sato N."/>
            <person name="Blanc-Mathieu R."/>
            <person name="Endo H."/>
            <person name="Kuwata A."/>
            <person name="Ogata H."/>
        </authorList>
    </citation>
    <scope>NUCLEOTIDE SEQUENCE [LARGE SCALE GENOMIC DNA]</scope>
    <source>
        <strain evidence="4">NIES 3699</strain>
    </source>
</reference>
<keyword evidence="4" id="KW-1185">Reference proteome</keyword>
<gene>
    <name evidence="3" type="ORF">TrVE_jg11250</name>
</gene>
<feature type="domain" description="Methyltransferase type 11" evidence="2">
    <location>
        <begin position="446"/>
        <end position="536"/>
    </location>
</feature>
<dbReference type="EMBL" id="BRXX01000498">
    <property type="protein sequence ID" value="GMI14367.1"/>
    <property type="molecule type" value="Genomic_DNA"/>
</dbReference>
<dbReference type="SUPFAM" id="SSF53335">
    <property type="entry name" value="S-adenosyl-L-methionine-dependent methyltransferases"/>
    <property type="match status" value="1"/>
</dbReference>
<dbReference type="InterPro" id="IPR029063">
    <property type="entry name" value="SAM-dependent_MTases_sf"/>
</dbReference>
<protein>
    <recommendedName>
        <fullName evidence="2">Methyltransferase type 11 domain-containing protein</fullName>
    </recommendedName>
</protein>
<sequence length="606" mass="67125">MTSIISAAADAPPTKRRFVAPVTQTRSLGVVVEPPGKCEVAKICMPSRLPTANLAYGMVAADKLKKMKADTKEGSMKKRATLSVSSVGGWKGGEGSSGSVGSLEEAKRVRRQKRTSSAFRDGGKSVGCRNLLRTLHGAGRLALVLALVLLLSLAPSCASSDDFSWSSSEDKGLEALQMGDVDTAIHHLEQAADEASTYLSKTSAPPPSTKIQISSLYTNYATALTLSSPPSFSLALQYYQTSLSLHPTMDATYYLALTYQDLSLPHLSIPHYLSLLNSHPTHWESSSNLASAYHDTKSYSLSYLQYEHAISLLESKTPPINPPEEPIKILSDLYYRHGLSIIYYNNDSSGTCTLKGLPVNCDDLCRNSFSKSLDFMYNVEAEHYLKTLTEGVVTEKTSPEYVRKLFDDYAVNFEESLTGDLKYRGFEILGEIFEREVEEGFKGKVVDLGCGTGLVGEEFKRFSKHLTCVDLSEKIIERCKELRPGLYDEYVQGDFLEDLMEADLFVAGDSLIYIGDLRPLFKRMFDMLSYGGYVAITLERGDTESWKLSRSGRFQHSESHVVSGLEEVGFNVVKNERMDGFRMERGKDVLGNVYIAVKERHKKAEL</sequence>
<dbReference type="CDD" id="cd02440">
    <property type="entry name" value="AdoMet_MTases"/>
    <property type="match status" value="1"/>
</dbReference>
<dbReference type="Gene3D" id="3.40.50.150">
    <property type="entry name" value="Vaccinia Virus protein VP39"/>
    <property type="match status" value="1"/>
</dbReference>
<accession>A0A9W7FLH2</accession>
<evidence type="ECO:0000256" key="1">
    <source>
        <dbReference type="SAM" id="MobiDB-lite"/>
    </source>
</evidence>
<dbReference type="GO" id="GO:0008168">
    <property type="term" value="F:methyltransferase activity"/>
    <property type="evidence" value="ECO:0007669"/>
    <property type="project" value="UniProtKB-KW"/>
</dbReference>
<dbReference type="GO" id="GO:0032259">
    <property type="term" value="P:methylation"/>
    <property type="evidence" value="ECO:0007669"/>
    <property type="project" value="UniProtKB-KW"/>
</dbReference>
<dbReference type="Proteomes" id="UP001165160">
    <property type="component" value="Unassembled WGS sequence"/>
</dbReference>
<evidence type="ECO:0000313" key="3">
    <source>
        <dbReference type="EMBL" id="GMI14367.1"/>
    </source>
</evidence>
<dbReference type="Pfam" id="PF08241">
    <property type="entry name" value="Methyltransf_11"/>
    <property type="match status" value="1"/>
</dbReference>
<feature type="region of interest" description="Disordered" evidence="1">
    <location>
        <begin position="90"/>
        <end position="121"/>
    </location>
</feature>
<dbReference type="InterPro" id="IPR011990">
    <property type="entry name" value="TPR-like_helical_dom_sf"/>
</dbReference>
<dbReference type="SUPFAM" id="SSF48452">
    <property type="entry name" value="TPR-like"/>
    <property type="match status" value="1"/>
</dbReference>
<evidence type="ECO:0000259" key="2">
    <source>
        <dbReference type="Pfam" id="PF08241"/>
    </source>
</evidence>
<dbReference type="InterPro" id="IPR013216">
    <property type="entry name" value="Methyltransf_11"/>
</dbReference>
<dbReference type="Gene3D" id="1.25.40.10">
    <property type="entry name" value="Tetratricopeptide repeat domain"/>
    <property type="match status" value="1"/>
</dbReference>
<dbReference type="AlphaFoldDB" id="A0A9W7FLH2"/>
<organism evidence="3 4">
    <name type="scientific">Triparma verrucosa</name>
    <dbReference type="NCBI Taxonomy" id="1606542"/>
    <lineage>
        <taxon>Eukaryota</taxon>
        <taxon>Sar</taxon>
        <taxon>Stramenopiles</taxon>
        <taxon>Ochrophyta</taxon>
        <taxon>Bolidophyceae</taxon>
        <taxon>Parmales</taxon>
        <taxon>Triparmaceae</taxon>
        <taxon>Triparma</taxon>
    </lineage>
</organism>
<name>A0A9W7FLH2_9STRA</name>
<dbReference type="PANTHER" id="PTHR43861:SF1">
    <property type="entry name" value="TRANS-ACONITATE 2-METHYLTRANSFERASE"/>
    <property type="match status" value="1"/>
</dbReference>
<dbReference type="PANTHER" id="PTHR43861">
    <property type="entry name" value="TRANS-ACONITATE 2-METHYLTRANSFERASE-RELATED"/>
    <property type="match status" value="1"/>
</dbReference>